<sequence>MIGARIGDSSQDTPELVEVNIAADGSTSDVSCEERGVEEPCVGMEFESEDAAKKFYDEYARHAGFKMRIDQCRRSEVDKKIISRRLSCNKEGYYTKSKNQFGHIRKQQTSSRQGCNAMMLVRVNKFGKWVVTKFEKDHTHPLVLSTCLSVNEGDCKERRIQGLTAELKHQDGLIKFYREHLCMLLGEIEQQTEVLSTKIQVAVNNVREIETKEQKQLKHINRNKKM</sequence>
<evidence type="ECO:0000259" key="1">
    <source>
        <dbReference type="Pfam" id="PF03101"/>
    </source>
</evidence>
<accession>A0AAU9LXR4</accession>
<protein>
    <recommendedName>
        <fullName evidence="1">FAR1 domain-containing protein</fullName>
    </recommendedName>
</protein>
<proteinExistence type="predicted"/>
<dbReference type="PANTHER" id="PTHR46328:SF15">
    <property type="entry name" value="PROTEIN FAR1-RELATED SEQUENCE 5-LIKE"/>
    <property type="match status" value="1"/>
</dbReference>
<dbReference type="InterPro" id="IPR004330">
    <property type="entry name" value="FAR1_DNA_bnd_dom"/>
</dbReference>
<comment type="caution">
    <text evidence="2">The sequence shown here is derived from an EMBL/GenBank/DDBJ whole genome shotgun (WGS) entry which is preliminary data.</text>
</comment>
<dbReference type="AlphaFoldDB" id="A0AAU9LXR4"/>
<keyword evidence="3" id="KW-1185">Reference proteome</keyword>
<dbReference type="PANTHER" id="PTHR46328">
    <property type="entry name" value="FAR-RED IMPAIRED RESPONSIVE (FAR1) FAMILY PROTEIN-RELATED"/>
    <property type="match status" value="1"/>
</dbReference>
<evidence type="ECO:0000313" key="3">
    <source>
        <dbReference type="Proteomes" id="UP001157418"/>
    </source>
</evidence>
<reference evidence="2 3" key="1">
    <citation type="submission" date="2022-01" db="EMBL/GenBank/DDBJ databases">
        <authorList>
            <person name="Xiong W."/>
            <person name="Schranz E."/>
        </authorList>
    </citation>
    <scope>NUCLEOTIDE SEQUENCE [LARGE SCALE GENOMIC DNA]</scope>
</reference>
<dbReference type="Proteomes" id="UP001157418">
    <property type="component" value="Unassembled WGS sequence"/>
</dbReference>
<dbReference type="EMBL" id="CAKMRJ010000270">
    <property type="protein sequence ID" value="CAH1419335.1"/>
    <property type="molecule type" value="Genomic_DNA"/>
</dbReference>
<dbReference type="Pfam" id="PF03101">
    <property type="entry name" value="FAR1"/>
    <property type="match status" value="1"/>
</dbReference>
<feature type="domain" description="FAR1" evidence="1">
    <location>
        <begin position="54"/>
        <end position="143"/>
    </location>
</feature>
<name>A0AAU9LXR4_9ASTR</name>
<gene>
    <name evidence="2" type="ORF">LVIROSA_LOCUS6872</name>
</gene>
<evidence type="ECO:0000313" key="2">
    <source>
        <dbReference type="EMBL" id="CAH1419335.1"/>
    </source>
</evidence>
<organism evidence="2 3">
    <name type="scientific">Lactuca virosa</name>
    <dbReference type="NCBI Taxonomy" id="75947"/>
    <lineage>
        <taxon>Eukaryota</taxon>
        <taxon>Viridiplantae</taxon>
        <taxon>Streptophyta</taxon>
        <taxon>Embryophyta</taxon>
        <taxon>Tracheophyta</taxon>
        <taxon>Spermatophyta</taxon>
        <taxon>Magnoliopsida</taxon>
        <taxon>eudicotyledons</taxon>
        <taxon>Gunneridae</taxon>
        <taxon>Pentapetalae</taxon>
        <taxon>asterids</taxon>
        <taxon>campanulids</taxon>
        <taxon>Asterales</taxon>
        <taxon>Asteraceae</taxon>
        <taxon>Cichorioideae</taxon>
        <taxon>Cichorieae</taxon>
        <taxon>Lactucinae</taxon>
        <taxon>Lactuca</taxon>
    </lineage>
</organism>